<comment type="caution">
    <text evidence="7">The sequence shown here is derived from an EMBL/GenBank/DDBJ whole genome shotgun (WGS) entry which is preliminary data.</text>
</comment>
<dbReference type="InterPro" id="IPR044644">
    <property type="entry name" value="DinF-like"/>
</dbReference>
<keyword evidence="4 6" id="KW-1133">Transmembrane helix</keyword>
<dbReference type="AlphaFoldDB" id="A0AB34IS12"/>
<evidence type="ECO:0000256" key="5">
    <source>
        <dbReference type="ARBA" id="ARBA00023136"/>
    </source>
</evidence>
<feature type="transmembrane region" description="Helical" evidence="6">
    <location>
        <begin position="386"/>
        <end position="411"/>
    </location>
</feature>
<keyword evidence="8" id="KW-1185">Reference proteome</keyword>
<evidence type="ECO:0000256" key="3">
    <source>
        <dbReference type="ARBA" id="ARBA00022692"/>
    </source>
</evidence>
<proteinExistence type="inferred from homology"/>
<name>A0AB34IS12_PRYPA</name>
<evidence type="ECO:0000313" key="8">
    <source>
        <dbReference type="Proteomes" id="UP001515480"/>
    </source>
</evidence>
<evidence type="ECO:0000313" key="7">
    <source>
        <dbReference type="EMBL" id="KAL1504832.1"/>
    </source>
</evidence>
<accession>A0AB34IS12</accession>
<dbReference type="PANTHER" id="PTHR42893">
    <property type="entry name" value="PROTEIN DETOXIFICATION 44, CHLOROPLASTIC-RELATED"/>
    <property type="match status" value="1"/>
</dbReference>
<comment type="similarity">
    <text evidence="2">Belongs to the multi antimicrobial extrusion (MATE) (TC 2.A.66.1) family.</text>
</comment>
<evidence type="ECO:0008006" key="9">
    <source>
        <dbReference type="Google" id="ProtNLM"/>
    </source>
</evidence>
<feature type="transmembrane region" description="Helical" evidence="6">
    <location>
        <begin position="231"/>
        <end position="251"/>
    </location>
</feature>
<dbReference type="Pfam" id="PF01554">
    <property type="entry name" value="MatE"/>
    <property type="match status" value="2"/>
</dbReference>
<feature type="transmembrane region" description="Helical" evidence="6">
    <location>
        <begin position="90"/>
        <end position="110"/>
    </location>
</feature>
<keyword evidence="5 6" id="KW-0472">Membrane</keyword>
<feature type="transmembrane region" description="Helical" evidence="6">
    <location>
        <begin position="423"/>
        <end position="444"/>
    </location>
</feature>
<dbReference type="Proteomes" id="UP001515480">
    <property type="component" value="Unassembled WGS sequence"/>
</dbReference>
<feature type="transmembrane region" description="Helical" evidence="6">
    <location>
        <begin position="122"/>
        <end position="147"/>
    </location>
</feature>
<sequence length="480" mass="48923">MSAVSAPDHVTPSDGIIMAYARLEERADADADAAAELDASLSLGAIARASLPAILNNVAAPLAAAAQLSCVGFSFAAATPTVAAYAATNAVITFVASVANFVIVVTMAKAGHALGARRWDELWLTVLSALAAATAVGAACALALWLLRQRVLDALALQTADEARQASAYWPYAVLRLPPLLLLRAASGALVGFQHLGVASALNALAAAADALAFFALLVTAAAGLPAAGAAVAATSALAAVAAVALVLALPPEAARAELRRCRCTGVPAASTVELGCASFDVLLRSVLLSGSVLSLTFAVAPLGPAALAAHAVLLQLWMVASYAADGLADVGTMLGSRLLGAGQTARMRTLTRHLAALGVAGGVGLALLLAAGREAIIRAFTRDEASIALLAAAWPLLCAVTPVNAIVFVYDGLLYATQSFKFIRNALALGVGLIFAPALALVVSVHHTLLAVWMAKVALNVWRCSTALFRIHGQLWKSW</sequence>
<evidence type="ECO:0000256" key="1">
    <source>
        <dbReference type="ARBA" id="ARBA00004141"/>
    </source>
</evidence>
<protein>
    <recommendedName>
        <fullName evidence="9">Protein DETOXIFICATION</fullName>
    </recommendedName>
</protein>
<organism evidence="7 8">
    <name type="scientific">Prymnesium parvum</name>
    <name type="common">Toxic golden alga</name>
    <dbReference type="NCBI Taxonomy" id="97485"/>
    <lineage>
        <taxon>Eukaryota</taxon>
        <taxon>Haptista</taxon>
        <taxon>Haptophyta</taxon>
        <taxon>Prymnesiophyceae</taxon>
        <taxon>Prymnesiales</taxon>
        <taxon>Prymnesiaceae</taxon>
        <taxon>Prymnesium</taxon>
    </lineage>
</organism>
<evidence type="ECO:0000256" key="2">
    <source>
        <dbReference type="ARBA" id="ARBA00010199"/>
    </source>
</evidence>
<dbReference type="GO" id="GO:0042910">
    <property type="term" value="F:xenobiotic transmembrane transporter activity"/>
    <property type="evidence" value="ECO:0007669"/>
    <property type="project" value="InterPro"/>
</dbReference>
<feature type="transmembrane region" description="Helical" evidence="6">
    <location>
        <begin position="355"/>
        <end position="374"/>
    </location>
</feature>
<dbReference type="GO" id="GO:0015297">
    <property type="term" value="F:antiporter activity"/>
    <property type="evidence" value="ECO:0007669"/>
    <property type="project" value="InterPro"/>
</dbReference>
<comment type="subcellular location">
    <subcellularLocation>
        <location evidence="1">Membrane</location>
        <topology evidence="1">Multi-pass membrane protein</topology>
    </subcellularLocation>
</comment>
<reference evidence="7 8" key="1">
    <citation type="journal article" date="2024" name="Science">
        <title>Giant polyketide synthase enzymes in the biosynthesis of giant marine polyether toxins.</title>
        <authorList>
            <person name="Fallon T.R."/>
            <person name="Shende V.V."/>
            <person name="Wierzbicki I.H."/>
            <person name="Pendleton A.L."/>
            <person name="Watervoot N.F."/>
            <person name="Auber R.P."/>
            <person name="Gonzalez D.J."/>
            <person name="Wisecaver J.H."/>
            <person name="Moore B.S."/>
        </authorList>
    </citation>
    <scope>NUCLEOTIDE SEQUENCE [LARGE SCALE GENOMIC DNA]</scope>
    <source>
        <strain evidence="7 8">12B1</strain>
    </source>
</reference>
<evidence type="ECO:0000256" key="6">
    <source>
        <dbReference type="SAM" id="Phobius"/>
    </source>
</evidence>
<dbReference type="EMBL" id="JBGBPQ010000019">
    <property type="protein sequence ID" value="KAL1504832.1"/>
    <property type="molecule type" value="Genomic_DNA"/>
</dbReference>
<keyword evidence="3 6" id="KW-0812">Transmembrane</keyword>
<dbReference type="PANTHER" id="PTHR42893:SF46">
    <property type="entry name" value="PROTEIN DETOXIFICATION 44, CHLOROPLASTIC"/>
    <property type="match status" value="1"/>
</dbReference>
<gene>
    <name evidence="7" type="ORF">AB1Y20_008604</name>
</gene>
<feature type="transmembrane region" description="Helical" evidence="6">
    <location>
        <begin position="205"/>
        <end position="225"/>
    </location>
</feature>
<evidence type="ECO:0000256" key="4">
    <source>
        <dbReference type="ARBA" id="ARBA00022989"/>
    </source>
</evidence>
<dbReference type="GO" id="GO:0016020">
    <property type="term" value="C:membrane"/>
    <property type="evidence" value="ECO:0007669"/>
    <property type="project" value="UniProtKB-SubCell"/>
</dbReference>
<dbReference type="InterPro" id="IPR002528">
    <property type="entry name" value="MATE_fam"/>
</dbReference>